<keyword evidence="4" id="KW-0560">Oxidoreductase</keyword>
<name>A0A183HVU6_9BILA</name>
<dbReference type="Proteomes" id="UP000267606">
    <property type="component" value="Unassembled WGS sequence"/>
</dbReference>
<evidence type="ECO:0000313" key="5">
    <source>
        <dbReference type="EMBL" id="VDO77772.1"/>
    </source>
</evidence>
<evidence type="ECO:0000256" key="3">
    <source>
        <dbReference type="ARBA" id="ARBA00022857"/>
    </source>
</evidence>
<organism evidence="7">
    <name type="scientific">Onchocerca flexuosa</name>
    <dbReference type="NCBI Taxonomy" id="387005"/>
    <lineage>
        <taxon>Eukaryota</taxon>
        <taxon>Metazoa</taxon>
        <taxon>Ecdysozoa</taxon>
        <taxon>Nematoda</taxon>
        <taxon>Chromadorea</taxon>
        <taxon>Rhabditida</taxon>
        <taxon>Spirurina</taxon>
        <taxon>Spiruromorpha</taxon>
        <taxon>Filarioidea</taxon>
        <taxon>Onchocercidae</taxon>
        <taxon>Onchocerca</taxon>
    </lineage>
</organism>
<keyword evidence="3" id="KW-0521">NADP</keyword>
<dbReference type="GO" id="GO:0006729">
    <property type="term" value="P:tetrahydrobiopterin biosynthetic process"/>
    <property type="evidence" value="ECO:0007669"/>
    <property type="project" value="TreeGrafter"/>
</dbReference>
<dbReference type="SUPFAM" id="SSF51735">
    <property type="entry name" value="NAD(P)-binding Rossmann-fold domains"/>
    <property type="match status" value="1"/>
</dbReference>
<comment type="similarity">
    <text evidence="1">Belongs to the short-chain dehydrogenases/reductases (SDR) family.</text>
</comment>
<accession>A0A183HVU6</accession>
<evidence type="ECO:0000256" key="1">
    <source>
        <dbReference type="ARBA" id="ARBA00006484"/>
    </source>
</evidence>
<evidence type="ECO:0000256" key="4">
    <source>
        <dbReference type="ARBA" id="ARBA00023002"/>
    </source>
</evidence>
<dbReference type="PANTHER" id="PTHR15104:SF0">
    <property type="entry name" value="DIHYDROPTERIDINE REDUCTASE"/>
    <property type="match status" value="1"/>
</dbReference>
<dbReference type="AlphaFoldDB" id="A0A183HVU6"/>
<dbReference type="GO" id="GO:0005737">
    <property type="term" value="C:cytoplasm"/>
    <property type="evidence" value="ECO:0007669"/>
    <property type="project" value="TreeGrafter"/>
</dbReference>
<dbReference type="InterPro" id="IPR036291">
    <property type="entry name" value="NAD(P)-bd_dom_sf"/>
</dbReference>
<evidence type="ECO:0000256" key="2">
    <source>
        <dbReference type="ARBA" id="ARBA00011738"/>
    </source>
</evidence>
<keyword evidence="6" id="KW-1185">Reference proteome</keyword>
<gene>
    <name evidence="5" type="ORF">OFLC_LOCUS11606</name>
</gene>
<dbReference type="STRING" id="387005.A0A183HVU6"/>
<reference evidence="5 6" key="2">
    <citation type="submission" date="2018-11" db="EMBL/GenBank/DDBJ databases">
        <authorList>
            <consortium name="Pathogen Informatics"/>
        </authorList>
    </citation>
    <scope>NUCLEOTIDE SEQUENCE [LARGE SCALE GENOMIC DNA]</scope>
</reference>
<dbReference type="WBParaSite" id="OFLC_0001160801-mRNA-1">
    <property type="protein sequence ID" value="OFLC_0001160801-mRNA-1"/>
    <property type="gene ID" value="OFLC_0001160801"/>
</dbReference>
<dbReference type="GO" id="GO:0006559">
    <property type="term" value="P:L-phenylalanine catabolic process"/>
    <property type="evidence" value="ECO:0007669"/>
    <property type="project" value="TreeGrafter"/>
</dbReference>
<reference evidence="7" key="1">
    <citation type="submission" date="2016-06" db="UniProtKB">
        <authorList>
            <consortium name="WormBaseParasite"/>
        </authorList>
    </citation>
    <scope>IDENTIFICATION</scope>
</reference>
<dbReference type="GO" id="GO:0004155">
    <property type="term" value="F:6,7-dihydropteridine reductase activity"/>
    <property type="evidence" value="ECO:0007669"/>
    <property type="project" value="TreeGrafter"/>
</dbReference>
<sequence length="139" mass="14983">MAISHVAVYGGRGALGSAVVNYFKSKNLWTLNIDLLKNEMADANVVVNKNASWTEQESSVLKSVGEILNGERLDAVLCVAGGWADGNANSENMIKNSEILWKQNVWPSAISARIAALYLKKGGLLQFTSAAAVSFFLYS</sequence>
<proteinExistence type="inferred from homology"/>
<dbReference type="PANTHER" id="PTHR15104">
    <property type="entry name" value="DIHYDROPTERIDINE REDUCTASE"/>
    <property type="match status" value="1"/>
</dbReference>
<dbReference type="EMBL" id="UZAJ01016980">
    <property type="protein sequence ID" value="VDO77772.1"/>
    <property type="molecule type" value="Genomic_DNA"/>
</dbReference>
<evidence type="ECO:0000313" key="7">
    <source>
        <dbReference type="WBParaSite" id="OFLC_0001160801-mRNA-1"/>
    </source>
</evidence>
<comment type="subunit">
    <text evidence="2">Homodimer.</text>
</comment>
<dbReference type="GO" id="GO:0070404">
    <property type="term" value="F:NADH binding"/>
    <property type="evidence" value="ECO:0007669"/>
    <property type="project" value="TreeGrafter"/>
</dbReference>
<dbReference type="Gene3D" id="3.40.50.720">
    <property type="entry name" value="NAD(P)-binding Rossmann-like Domain"/>
    <property type="match status" value="1"/>
</dbReference>
<evidence type="ECO:0000313" key="6">
    <source>
        <dbReference type="Proteomes" id="UP000267606"/>
    </source>
</evidence>
<dbReference type="GO" id="GO:0070402">
    <property type="term" value="F:NADPH binding"/>
    <property type="evidence" value="ECO:0007669"/>
    <property type="project" value="TreeGrafter"/>
</dbReference>
<protein>
    <submittedName>
        <fullName evidence="7">Dihydropteridine reductase</fullName>
    </submittedName>
</protein>